<proteinExistence type="predicted"/>
<name>A0A8H7S978_9FUNG</name>
<comment type="caution">
    <text evidence="1">The sequence shown here is derived from an EMBL/GenBank/DDBJ whole genome shotgun (WGS) entry which is preliminary data.</text>
</comment>
<organism evidence="1 2">
    <name type="scientific">Circinella minor</name>
    <dbReference type="NCBI Taxonomy" id="1195481"/>
    <lineage>
        <taxon>Eukaryota</taxon>
        <taxon>Fungi</taxon>
        <taxon>Fungi incertae sedis</taxon>
        <taxon>Mucoromycota</taxon>
        <taxon>Mucoromycotina</taxon>
        <taxon>Mucoromycetes</taxon>
        <taxon>Mucorales</taxon>
        <taxon>Lichtheimiaceae</taxon>
        <taxon>Circinella</taxon>
    </lineage>
</organism>
<dbReference type="EMBL" id="JAEPRB010000043">
    <property type="protein sequence ID" value="KAG2224415.1"/>
    <property type="molecule type" value="Genomic_DNA"/>
</dbReference>
<dbReference type="Proteomes" id="UP000646827">
    <property type="component" value="Unassembled WGS sequence"/>
</dbReference>
<reference evidence="1 2" key="1">
    <citation type="submission" date="2020-12" db="EMBL/GenBank/DDBJ databases">
        <title>Metabolic potential, ecology and presence of endohyphal bacteria is reflected in genomic diversity of Mucoromycotina.</title>
        <authorList>
            <person name="Muszewska A."/>
            <person name="Okrasinska A."/>
            <person name="Steczkiewicz K."/>
            <person name="Drgas O."/>
            <person name="Orlowska M."/>
            <person name="Perlinska-Lenart U."/>
            <person name="Aleksandrzak-Piekarczyk T."/>
            <person name="Szatraj K."/>
            <person name="Zielenkiewicz U."/>
            <person name="Pilsyk S."/>
            <person name="Malc E."/>
            <person name="Mieczkowski P."/>
            <person name="Kruszewska J.S."/>
            <person name="Biernat P."/>
            <person name="Pawlowska J."/>
        </authorList>
    </citation>
    <scope>NUCLEOTIDE SEQUENCE [LARGE SCALE GENOMIC DNA]</scope>
    <source>
        <strain evidence="1 2">CBS 142.35</strain>
    </source>
</reference>
<accession>A0A8H7S978</accession>
<dbReference type="AlphaFoldDB" id="A0A8H7S978"/>
<evidence type="ECO:0000313" key="2">
    <source>
        <dbReference type="Proteomes" id="UP000646827"/>
    </source>
</evidence>
<evidence type="ECO:0000313" key="1">
    <source>
        <dbReference type="EMBL" id="KAG2224415.1"/>
    </source>
</evidence>
<sequence length="194" mass="22007">MILIGLDTVTIPWFGNLSVVASTTLQIRKYGYCLISRPLWTVSLMIWTYMCLGRRLDLILRKKELELGGGEAGKETEDNNAKLLSERDLKLPKALKDMMMIIKKEKGDLEDVRVAGLLTICIILDVPEKYAFRITRTQNVHVPYTFKDLPNFRKVLYMALSNKAIVVDTLNVSSNSVQNENEIDDDLCAVMIPP</sequence>
<keyword evidence="2" id="KW-1185">Reference proteome</keyword>
<protein>
    <submittedName>
        <fullName evidence="1">Uncharacterized protein</fullName>
    </submittedName>
</protein>
<gene>
    <name evidence="1" type="ORF">INT45_002954</name>
</gene>